<protein>
    <submittedName>
        <fullName evidence="1">Uncharacterized protein</fullName>
    </submittedName>
</protein>
<accession>A0A840Q9G9</accession>
<evidence type="ECO:0000313" key="1">
    <source>
        <dbReference type="EMBL" id="MBB5155095.1"/>
    </source>
</evidence>
<organism evidence="1 2">
    <name type="scientific">Saccharopolyspora phatthalungensis</name>
    <dbReference type="NCBI Taxonomy" id="664693"/>
    <lineage>
        <taxon>Bacteria</taxon>
        <taxon>Bacillati</taxon>
        <taxon>Actinomycetota</taxon>
        <taxon>Actinomycetes</taxon>
        <taxon>Pseudonocardiales</taxon>
        <taxon>Pseudonocardiaceae</taxon>
        <taxon>Saccharopolyspora</taxon>
    </lineage>
</organism>
<dbReference type="AlphaFoldDB" id="A0A840Q9G9"/>
<comment type="caution">
    <text evidence="1">The sequence shown here is derived from an EMBL/GenBank/DDBJ whole genome shotgun (WGS) entry which is preliminary data.</text>
</comment>
<sequence>MRLMNSWFSVTGELEPDGRKWYPRVFRTLRHRIGPDAPEVTIDGRVFLFSLCGSPVVKKEAPPHSKMCSKCKQYP</sequence>
<reference evidence="1 2" key="1">
    <citation type="submission" date="2020-08" db="EMBL/GenBank/DDBJ databases">
        <title>Sequencing the genomes of 1000 actinobacteria strains.</title>
        <authorList>
            <person name="Klenk H.-P."/>
        </authorList>
    </citation>
    <scope>NUCLEOTIDE SEQUENCE [LARGE SCALE GENOMIC DNA]</scope>
    <source>
        <strain evidence="1 2">DSM 45584</strain>
    </source>
</reference>
<name>A0A840Q9G9_9PSEU</name>
<proteinExistence type="predicted"/>
<gene>
    <name evidence="1" type="ORF">BJ970_002629</name>
</gene>
<dbReference type="EMBL" id="JACHIW010000001">
    <property type="protein sequence ID" value="MBB5155095.1"/>
    <property type="molecule type" value="Genomic_DNA"/>
</dbReference>
<keyword evidence="2" id="KW-1185">Reference proteome</keyword>
<dbReference type="Proteomes" id="UP000584374">
    <property type="component" value="Unassembled WGS sequence"/>
</dbReference>
<evidence type="ECO:0000313" key="2">
    <source>
        <dbReference type="Proteomes" id="UP000584374"/>
    </source>
</evidence>